<evidence type="ECO:0000256" key="1">
    <source>
        <dbReference type="SAM" id="MobiDB-lite"/>
    </source>
</evidence>
<proteinExistence type="predicted"/>
<comment type="caution">
    <text evidence="2">The sequence shown here is derived from an EMBL/GenBank/DDBJ whole genome shotgun (WGS) entry which is preliminary data.</text>
</comment>
<evidence type="ECO:0000313" key="3">
    <source>
        <dbReference type="Proteomes" id="UP000756921"/>
    </source>
</evidence>
<dbReference type="AlphaFoldDB" id="A0A9P6KNC1"/>
<protein>
    <submittedName>
        <fullName evidence="2">Uncharacterized protein</fullName>
    </submittedName>
</protein>
<organism evidence="2 3">
    <name type="scientific">Paraphaeosphaeria minitans</name>
    <dbReference type="NCBI Taxonomy" id="565426"/>
    <lineage>
        <taxon>Eukaryota</taxon>
        <taxon>Fungi</taxon>
        <taxon>Dikarya</taxon>
        <taxon>Ascomycota</taxon>
        <taxon>Pezizomycotina</taxon>
        <taxon>Dothideomycetes</taxon>
        <taxon>Pleosporomycetidae</taxon>
        <taxon>Pleosporales</taxon>
        <taxon>Massarineae</taxon>
        <taxon>Didymosphaeriaceae</taxon>
        <taxon>Paraphaeosphaeria</taxon>
    </lineage>
</organism>
<dbReference type="Proteomes" id="UP000756921">
    <property type="component" value="Unassembled WGS sequence"/>
</dbReference>
<feature type="compositionally biased region" description="Low complexity" evidence="1">
    <location>
        <begin position="55"/>
        <end position="65"/>
    </location>
</feature>
<feature type="region of interest" description="Disordered" evidence="1">
    <location>
        <begin position="1"/>
        <end position="22"/>
    </location>
</feature>
<feature type="non-terminal residue" evidence="2">
    <location>
        <position position="161"/>
    </location>
</feature>
<name>A0A9P6KNC1_9PLEO</name>
<reference evidence="2" key="1">
    <citation type="journal article" date="2020" name="Mol. Plant Microbe Interact.">
        <title>Genome Sequence of the Biocontrol Agent Coniothyrium minitans strain Conio (IMI 134523).</title>
        <authorList>
            <person name="Patel D."/>
            <person name="Shittu T.A."/>
            <person name="Baroncelli R."/>
            <person name="Muthumeenakshi S."/>
            <person name="Osborne T.H."/>
            <person name="Janganan T.K."/>
            <person name="Sreenivasaprasad S."/>
        </authorList>
    </citation>
    <scope>NUCLEOTIDE SEQUENCE</scope>
    <source>
        <strain evidence="2">Conio</strain>
    </source>
</reference>
<feature type="compositionally biased region" description="Low complexity" evidence="1">
    <location>
        <begin position="79"/>
        <end position="93"/>
    </location>
</feature>
<dbReference type="EMBL" id="WJXW01000009">
    <property type="protein sequence ID" value="KAF9733448.1"/>
    <property type="molecule type" value="Genomic_DNA"/>
</dbReference>
<keyword evidence="3" id="KW-1185">Reference proteome</keyword>
<sequence length="161" mass="17158">LRPRHHPQAQRDAPDHRPKRLQHLHNGRPHVLRLQASLPFRITCPELALTSTAAPSSGATSLCSPPSSPPPSPCSWRLTPAPTASGTASTAAGNGRTSRSDTYRRPRTMMTSKGCGPSQGILSGFEGSSAVSQARHCTDVYVTARKSAPNAPIEFPMSLCK</sequence>
<gene>
    <name evidence="2" type="ORF">PMIN01_09131</name>
</gene>
<accession>A0A9P6KNC1</accession>
<feature type="non-terminal residue" evidence="2">
    <location>
        <position position="1"/>
    </location>
</feature>
<feature type="region of interest" description="Disordered" evidence="1">
    <location>
        <begin position="55"/>
        <end position="117"/>
    </location>
</feature>
<evidence type="ECO:0000313" key="2">
    <source>
        <dbReference type="EMBL" id="KAF9733448.1"/>
    </source>
</evidence>